<dbReference type="Gene3D" id="2.130.10.10">
    <property type="entry name" value="YVTN repeat-like/Quinoprotein amine dehydrogenase"/>
    <property type="match status" value="2"/>
</dbReference>
<dbReference type="Pfam" id="PF07494">
    <property type="entry name" value="Reg_prop"/>
    <property type="match status" value="1"/>
</dbReference>
<sequence>MALYAILQVSFFSTFTSCNGQNNSKKQKEKTIEVGVTVPSLDKTIWAIYQDKSTNYWFGSKNNGVFLYDGQQIKQITVKDGLVSDEIRGFQEDSEGNIFIETERGVSKFDGRTFKTLQIANPESPTNDWVLEQDDMWFRMGFNNNGPYRYDGKYLHFLKFPKSPQEDEFKSKNKNANFRHYGLYTIYKDHKGIMWFGTASLGVCRYDGKTISWHYEEQLQTTPEGGDFGTRAIFEDKEGKFWINNTRFRYNIKPNSTINLDYSKENGIGYINENNEMEFPFFHSMTEDNEGNLWMVTYDNGVWKYNGKELIHYPIKDGETDVLLFTIFKDNKGVLWLGSHNAGVYKFNGYSFDKMF</sequence>
<name>A0A1W2H9Z1_9BACT</name>
<dbReference type="Proteomes" id="UP000192333">
    <property type="component" value="Chromosome I"/>
</dbReference>
<accession>A0A1W2H9Z1</accession>
<evidence type="ECO:0000313" key="1">
    <source>
        <dbReference type="EMBL" id="SMD45709.1"/>
    </source>
</evidence>
<keyword evidence="2" id="KW-1185">Reference proteome</keyword>
<dbReference type="STRING" id="758820.SAMN00777080_4370"/>
<evidence type="ECO:0008006" key="3">
    <source>
        <dbReference type="Google" id="ProtNLM"/>
    </source>
</evidence>
<dbReference type="AlphaFoldDB" id="A0A1W2H9Z1"/>
<dbReference type="SUPFAM" id="SSF63829">
    <property type="entry name" value="Calcium-dependent phosphotriesterase"/>
    <property type="match status" value="1"/>
</dbReference>
<organism evidence="1 2">
    <name type="scientific">Aquiflexum balticum DSM 16537</name>
    <dbReference type="NCBI Taxonomy" id="758820"/>
    <lineage>
        <taxon>Bacteria</taxon>
        <taxon>Pseudomonadati</taxon>
        <taxon>Bacteroidota</taxon>
        <taxon>Cytophagia</taxon>
        <taxon>Cytophagales</taxon>
        <taxon>Cyclobacteriaceae</taxon>
        <taxon>Aquiflexum</taxon>
    </lineage>
</organism>
<reference evidence="2" key="1">
    <citation type="submission" date="2017-04" db="EMBL/GenBank/DDBJ databases">
        <authorList>
            <person name="Varghese N."/>
            <person name="Submissions S."/>
        </authorList>
    </citation>
    <scope>NUCLEOTIDE SEQUENCE [LARGE SCALE GENOMIC DNA]</scope>
    <source>
        <strain evidence="2">DSM 16537</strain>
    </source>
</reference>
<dbReference type="InterPro" id="IPR015943">
    <property type="entry name" value="WD40/YVTN_repeat-like_dom_sf"/>
</dbReference>
<proteinExistence type="predicted"/>
<dbReference type="InterPro" id="IPR011110">
    <property type="entry name" value="Reg_prop"/>
</dbReference>
<protein>
    <recommendedName>
        <fullName evidence="3">Two component regulator propeller</fullName>
    </recommendedName>
</protein>
<gene>
    <name evidence="1" type="ORF">SAMN00777080_4370</name>
</gene>
<dbReference type="EMBL" id="LT838813">
    <property type="protein sequence ID" value="SMD45709.1"/>
    <property type="molecule type" value="Genomic_DNA"/>
</dbReference>
<evidence type="ECO:0000313" key="2">
    <source>
        <dbReference type="Proteomes" id="UP000192333"/>
    </source>
</evidence>